<dbReference type="InterPro" id="IPR008936">
    <property type="entry name" value="Rho_GTPase_activation_prot"/>
</dbReference>
<evidence type="ECO:0000313" key="9">
    <source>
        <dbReference type="Ensembl" id="ENSOTSP00005129623.1"/>
    </source>
</evidence>
<dbReference type="GO" id="GO:0005096">
    <property type="term" value="F:GTPase activator activity"/>
    <property type="evidence" value="ECO:0007669"/>
    <property type="project" value="UniProtKB-KW"/>
</dbReference>
<evidence type="ECO:0000256" key="4">
    <source>
        <dbReference type="ARBA" id="ARBA00023288"/>
    </source>
</evidence>
<dbReference type="Ensembl" id="ENSOTST00005196330.1">
    <property type="protein sequence ID" value="ENSOTSP00005129623.1"/>
    <property type="gene ID" value="ENSOTSG00005048362.1"/>
</dbReference>
<evidence type="ECO:0000256" key="5">
    <source>
        <dbReference type="ARBA" id="ARBA00057607"/>
    </source>
</evidence>
<dbReference type="GO" id="GO:0016477">
    <property type="term" value="P:cell migration"/>
    <property type="evidence" value="ECO:0007669"/>
    <property type="project" value="TreeGrafter"/>
</dbReference>
<protein>
    <recommendedName>
        <fullName evidence="6">Rho GTPase-activating protein SYDE1</fullName>
    </recommendedName>
    <alternativeName>
        <fullName evidence="7">Synapse defective protein 1 homolog 1</fullName>
    </alternativeName>
</protein>
<dbReference type="PROSITE" id="PS50238">
    <property type="entry name" value="RHOGAP"/>
    <property type="match status" value="1"/>
</dbReference>
<evidence type="ECO:0000313" key="10">
    <source>
        <dbReference type="Proteomes" id="UP000694402"/>
    </source>
</evidence>
<dbReference type="AlphaFoldDB" id="A0AAZ3QM20"/>
<dbReference type="Proteomes" id="UP000694402">
    <property type="component" value="Unassembled WGS sequence"/>
</dbReference>
<dbReference type="SMART" id="SM00324">
    <property type="entry name" value="RhoGAP"/>
    <property type="match status" value="1"/>
</dbReference>
<evidence type="ECO:0000256" key="3">
    <source>
        <dbReference type="ARBA" id="ARBA00023139"/>
    </source>
</evidence>
<comment type="function">
    <text evidence="5">GTPase activator for the Rho-type GTPases. As a GCM1 downstream effector, it is involved in placental development and positively regulates trophoblast cells migration. It regulates cytoskeletal remodeling by controlling the activity of Rho GTPases including RHOA, CDC42 and RAC1.</text>
</comment>
<keyword evidence="10" id="KW-1185">Reference proteome</keyword>
<evidence type="ECO:0000256" key="7">
    <source>
        <dbReference type="ARBA" id="ARBA00075368"/>
    </source>
</evidence>
<feature type="domain" description="Rho-GAP" evidence="8">
    <location>
        <begin position="57"/>
        <end position="263"/>
    </location>
</feature>
<keyword evidence="3" id="KW-0564">Palmitate</keyword>
<reference evidence="10" key="1">
    <citation type="journal article" date="2018" name="PLoS ONE">
        <title>Chinook salmon (Oncorhynchus tshawytscha) genome and transcriptome.</title>
        <authorList>
            <person name="Christensen K.A."/>
            <person name="Leong J.S."/>
            <person name="Sakhrani D."/>
            <person name="Biagi C.A."/>
            <person name="Minkley D.R."/>
            <person name="Withler R.E."/>
            <person name="Rondeau E.B."/>
            <person name="Koop B.F."/>
            <person name="Devlin R.H."/>
        </authorList>
    </citation>
    <scope>NUCLEOTIDE SEQUENCE [LARGE SCALE GENOMIC DNA]</scope>
</reference>
<dbReference type="Pfam" id="PF00620">
    <property type="entry name" value="RhoGAP"/>
    <property type="match status" value="1"/>
</dbReference>
<proteinExistence type="predicted"/>
<organism evidence="9 10">
    <name type="scientific">Oncorhynchus tshawytscha</name>
    <name type="common">Chinook salmon</name>
    <name type="synonym">Salmo tshawytscha</name>
    <dbReference type="NCBI Taxonomy" id="74940"/>
    <lineage>
        <taxon>Eukaryota</taxon>
        <taxon>Metazoa</taxon>
        <taxon>Chordata</taxon>
        <taxon>Craniata</taxon>
        <taxon>Vertebrata</taxon>
        <taxon>Euteleostomi</taxon>
        <taxon>Actinopterygii</taxon>
        <taxon>Neopterygii</taxon>
        <taxon>Teleostei</taxon>
        <taxon>Protacanthopterygii</taxon>
        <taxon>Salmoniformes</taxon>
        <taxon>Salmonidae</taxon>
        <taxon>Salmoninae</taxon>
        <taxon>Oncorhynchus</taxon>
    </lineage>
</organism>
<dbReference type="PANTHER" id="PTHR46150">
    <property type="entry name" value="RHO GTPASE-ACTIVATING PROTEIN 100F"/>
    <property type="match status" value="1"/>
</dbReference>
<dbReference type="FunFam" id="1.10.555.10:FF:000051">
    <property type="entry name" value="Synapse defective Rho GTPase homolog 1"/>
    <property type="match status" value="1"/>
</dbReference>
<sequence>MYLVSLRITPNSATYFPLSSRSQQIFLEPRGLLSDPAGAVGAPSPDPATSTPMVFGVELRHLVDKENTAAPPLLIQKSVAEIQKRGLRVVGLYRLCGSAAVKKELRDAFERDSAAVSLNEEVYPDINVITGILKDYLRELPSSLITRTLYEVVLEAMSLRPPPSHEQRSQSTVALLQCLPEPERATLSLLLDHLSLVASYSDCNRMNCQNLAVCFGPVLLTPTQESWRPTAPGQGGEEIASAVDFKRHIEALHYLLQLWPSKCLLGQSGPTFPTRGLSLPLDLPGDEVGVVSRRGRGRLESPPCNRYAGDWSVCGRDFLSGGDADYDEVAGSDSEEEEEEREVKKVEWTQYVDDLVLDFDAPFTCRLSLKDFDTLISDLERELSKQINICL</sequence>
<dbReference type="Gene3D" id="1.10.555.10">
    <property type="entry name" value="Rho GTPase activation protein"/>
    <property type="match status" value="1"/>
</dbReference>
<evidence type="ECO:0000256" key="2">
    <source>
        <dbReference type="ARBA" id="ARBA00022553"/>
    </source>
</evidence>
<evidence type="ECO:0000256" key="6">
    <source>
        <dbReference type="ARBA" id="ARBA00074687"/>
    </source>
</evidence>
<dbReference type="GO" id="GO:0097060">
    <property type="term" value="C:synaptic membrane"/>
    <property type="evidence" value="ECO:0007669"/>
    <property type="project" value="TreeGrafter"/>
</dbReference>
<dbReference type="InterPro" id="IPR000198">
    <property type="entry name" value="RhoGAP_dom"/>
</dbReference>
<name>A0AAZ3QM20_ONCTS</name>
<evidence type="ECO:0000256" key="1">
    <source>
        <dbReference type="ARBA" id="ARBA00022468"/>
    </source>
</evidence>
<evidence type="ECO:0000259" key="8">
    <source>
        <dbReference type="PROSITE" id="PS50238"/>
    </source>
</evidence>
<dbReference type="SUPFAM" id="SSF48350">
    <property type="entry name" value="GTPase activation domain, GAP"/>
    <property type="match status" value="1"/>
</dbReference>
<dbReference type="GO" id="GO:0007165">
    <property type="term" value="P:signal transduction"/>
    <property type="evidence" value="ECO:0007669"/>
    <property type="project" value="InterPro"/>
</dbReference>
<reference evidence="9" key="2">
    <citation type="submission" date="2025-08" db="UniProtKB">
        <authorList>
            <consortium name="Ensembl"/>
        </authorList>
    </citation>
    <scope>IDENTIFICATION</scope>
</reference>
<keyword evidence="4" id="KW-0449">Lipoprotein</keyword>
<accession>A0AAZ3QM20</accession>
<dbReference type="InterPro" id="IPR052118">
    <property type="entry name" value="Rho-GAP_regulator"/>
</dbReference>
<dbReference type="GeneTree" id="ENSGT01030000234635"/>
<keyword evidence="1" id="KW-0343">GTPase activation</keyword>
<reference evidence="9" key="3">
    <citation type="submission" date="2025-09" db="UniProtKB">
        <authorList>
            <consortium name="Ensembl"/>
        </authorList>
    </citation>
    <scope>IDENTIFICATION</scope>
</reference>
<keyword evidence="2" id="KW-0597">Phosphoprotein</keyword>
<dbReference type="PANTHER" id="PTHR46150:SF2">
    <property type="entry name" value="RHO GTPASE-ACTIVATING PROTEIN SYDE1"/>
    <property type="match status" value="1"/>
</dbReference>
<gene>
    <name evidence="9" type="primary">SYDE1</name>
</gene>
<dbReference type="GO" id="GO:0046578">
    <property type="term" value="P:regulation of Ras protein signal transduction"/>
    <property type="evidence" value="ECO:0007669"/>
    <property type="project" value="TreeGrafter"/>
</dbReference>